<comment type="caution">
    <text evidence="1">The sequence shown here is derived from an EMBL/GenBank/DDBJ whole genome shotgun (WGS) entry which is preliminary data.</text>
</comment>
<dbReference type="Proteomes" id="UP000232688">
    <property type="component" value="Unassembled WGS sequence"/>
</dbReference>
<organism evidence="1 2">
    <name type="scientific">Rhizophagus irregularis</name>
    <dbReference type="NCBI Taxonomy" id="588596"/>
    <lineage>
        <taxon>Eukaryota</taxon>
        <taxon>Fungi</taxon>
        <taxon>Fungi incertae sedis</taxon>
        <taxon>Mucoromycota</taxon>
        <taxon>Glomeromycotina</taxon>
        <taxon>Glomeromycetes</taxon>
        <taxon>Glomerales</taxon>
        <taxon>Glomeraceae</taxon>
        <taxon>Rhizophagus</taxon>
    </lineage>
</organism>
<evidence type="ECO:0000313" key="1">
    <source>
        <dbReference type="EMBL" id="PKC54436.1"/>
    </source>
</evidence>
<gene>
    <name evidence="1" type="ORF">RhiirA1_477316</name>
</gene>
<sequence>MLENILSEWNRCISEYYRINGDGNYKYEVPGIINQLKNDMFEFVKADKALMQEQANNSIIQSHLQAYYTSRKLTEILVQDETEGLDSMILKILA</sequence>
<accession>A0A2N0QTR9</accession>
<proteinExistence type="predicted"/>
<dbReference type="EMBL" id="LLXH01003253">
    <property type="protein sequence ID" value="PKC54436.1"/>
    <property type="molecule type" value="Genomic_DNA"/>
</dbReference>
<protein>
    <submittedName>
        <fullName evidence="1">Uncharacterized protein</fullName>
    </submittedName>
</protein>
<reference evidence="1 2" key="1">
    <citation type="submission" date="2017-10" db="EMBL/GenBank/DDBJ databases">
        <title>Extensive intraspecific genome diversity in a model arbuscular mycorrhizal fungus.</title>
        <authorList>
            <person name="Chen E.C.H."/>
            <person name="Morin E."/>
            <person name="Baudet D."/>
            <person name="Noel J."/>
            <person name="Ndikumana S."/>
            <person name="Charron P."/>
            <person name="St-Onge C."/>
            <person name="Giorgi J."/>
            <person name="Grigoriev I.V."/>
            <person name="Roux C."/>
            <person name="Martin F.M."/>
            <person name="Corradi N."/>
        </authorList>
    </citation>
    <scope>NUCLEOTIDE SEQUENCE [LARGE SCALE GENOMIC DNA]</scope>
    <source>
        <strain evidence="1 2">A1</strain>
    </source>
</reference>
<dbReference type="VEuPathDB" id="FungiDB:FUN_006153"/>
<dbReference type="AlphaFoldDB" id="A0A2N0QTR9"/>
<evidence type="ECO:0000313" key="2">
    <source>
        <dbReference type="Proteomes" id="UP000232688"/>
    </source>
</evidence>
<reference evidence="1 2" key="2">
    <citation type="submission" date="2017-10" db="EMBL/GenBank/DDBJ databases">
        <title>Genome analyses suggest a sexual origin of heterokaryosis in a supposedly ancient asexual fungus.</title>
        <authorList>
            <person name="Corradi N."/>
            <person name="Sedzielewska K."/>
            <person name="Noel J."/>
            <person name="Charron P."/>
            <person name="Farinelli L."/>
            <person name="Marton T."/>
            <person name="Kruger M."/>
            <person name="Pelin A."/>
            <person name="Brachmann A."/>
            <person name="Corradi N."/>
        </authorList>
    </citation>
    <scope>NUCLEOTIDE SEQUENCE [LARGE SCALE GENOMIC DNA]</scope>
    <source>
        <strain evidence="1 2">A1</strain>
    </source>
</reference>
<name>A0A2N0QTR9_9GLOM</name>
<dbReference type="VEuPathDB" id="FungiDB:RhiirA1_477316"/>